<accession>A0AAV1GA57</accession>
<evidence type="ECO:0000313" key="3">
    <source>
        <dbReference type="EMBL" id="CAJ1070332.1"/>
    </source>
</evidence>
<organism evidence="3 4">
    <name type="scientific">Xyrichtys novacula</name>
    <name type="common">Pearly razorfish</name>
    <name type="synonym">Hemipteronotus novacula</name>
    <dbReference type="NCBI Taxonomy" id="13765"/>
    <lineage>
        <taxon>Eukaryota</taxon>
        <taxon>Metazoa</taxon>
        <taxon>Chordata</taxon>
        <taxon>Craniata</taxon>
        <taxon>Vertebrata</taxon>
        <taxon>Euteleostomi</taxon>
        <taxon>Actinopterygii</taxon>
        <taxon>Neopterygii</taxon>
        <taxon>Teleostei</taxon>
        <taxon>Neoteleostei</taxon>
        <taxon>Acanthomorphata</taxon>
        <taxon>Eupercaria</taxon>
        <taxon>Labriformes</taxon>
        <taxon>Labridae</taxon>
        <taxon>Xyrichtys</taxon>
    </lineage>
</organism>
<proteinExistence type="predicted"/>
<evidence type="ECO:0000256" key="2">
    <source>
        <dbReference type="SAM" id="SignalP"/>
    </source>
</evidence>
<feature type="transmembrane region" description="Helical" evidence="1">
    <location>
        <begin position="92"/>
        <end position="118"/>
    </location>
</feature>
<dbReference type="EMBL" id="OY660876">
    <property type="protein sequence ID" value="CAJ1070332.1"/>
    <property type="molecule type" value="Genomic_DNA"/>
</dbReference>
<name>A0AAV1GA57_XYRNO</name>
<keyword evidence="1" id="KW-0812">Transmembrane</keyword>
<evidence type="ECO:0000313" key="4">
    <source>
        <dbReference type="Proteomes" id="UP001178508"/>
    </source>
</evidence>
<dbReference type="Proteomes" id="UP001178508">
    <property type="component" value="Chromosome 13"/>
</dbReference>
<reference evidence="3" key="1">
    <citation type="submission" date="2023-08" db="EMBL/GenBank/DDBJ databases">
        <authorList>
            <person name="Alioto T."/>
            <person name="Alioto T."/>
            <person name="Gomez Garrido J."/>
        </authorList>
    </citation>
    <scope>NUCLEOTIDE SEQUENCE</scope>
</reference>
<protein>
    <submittedName>
        <fullName evidence="3">Uncharacterized protein</fullName>
    </submittedName>
</protein>
<keyword evidence="2" id="KW-0732">Signal</keyword>
<dbReference type="AlphaFoldDB" id="A0AAV1GA57"/>
<gene>
    <name evidence="3" type="ORF">XNOV1_A030621</name>
</gene>
<evidence type="ECO:0000256" key="1">
    <source>
        <dbReference type="SAM" id="Phobius"/>
    </source>
</evidence>
<feature type="chain" id="PRO_5043348208" evidence="2">
    <location>
        <begin position="18"/>
        <end position="135"/>
    </location>
</feature>
<keyword evidence="1" id="KW-0472">Membrane</keyword>
<keyword evidence="4" id="KW-1185">Reference proteome</keyword>
<keyword evidence="1" id="KW-1133">Transmembrane helix</keyword>
<feature type="signal peptide" evidence="2">
    <location>
        <begin position="1"/>
        <end position="17"/>
    </location>
</feature>
<sequence>MFVLNLVFLTLLASSAAQPELTQYAQNQWIIHDDNLHYEDTDVESWAVEDVWPNSSTELHEEWTTKDQKKLLTNPQSYALEEQDFDEVEDSAVWKIVVVVGVLLVSVVGSVSMAYYYCVWRGGRIHYQPQKQIYA</sequence>